<feature type="region of interest" description="Disordered" evidence="1">
    <location>
        <begin position="312"/>
        <end position="338"/>
    </location>
</feature>
<dbReference type="Proteomes" id="UP001163828">
    <property type="component" value="Unassembled WGS sequence"/>
</dbReference>
<feature type="region of interest" description="Disordered" evidence="1">
    <location>
        <begin position="217"/>
        <end position="278"/>
    </location>
</feature>
<gene>
    <name evidence="2" type="ORF">F5050DRAFT_1309271</name>
</gene>
<evidence type="ECO:0000313" key="3">
    <source>
        <dbReference type="Proteomes" id="UP001163828"/>
    </source>
</evidence>
<reference evidence="2" key="1">
    <citation type="submission" date="2022-08" db="EMBL/GenBank/DDBJ databases">
        <authorList>
            <consortium name="DOE Joint Genome Institute"/>
            <person name="Min B."/>
            <person name="Riley R."/>
            <person name="Sierra-Patev S."/>
            <person name="Naranjo-Ortiz M."/>
            <person name="Looney B."/>
            <person name="Konkel Z."/>
            <person name="Slot J.C."/>
            <person name="Sakamoto Y."/>
            <person name="Steenwyk J.L."/>
            <person name="Rokas A."/>
            <person name="Carro J."/>
            <person name="Camarero S."/>
            <person name="Ferreira P."/>
            <person name="Molpeceres G."/>
            <person name="Ruiz-Duenas F.J."/>
            <person name="Serrano A."/>
            <person name="Henrissat B."/>
            <person name="Drula E."/>
            <person name="Hughes K.W."/>
            <person name="Mata J.L."/>
            <person name="Ishikawa N.K."/>
            <person name="Vargas-Isla R."/>
            <person name="Ushijima S."/>
            <person name="Smith C.A."/>
            <person name="Ahrendt S."/>
            <person name="Andreopoulos W."/>
            <person name="He G."/>
            <person name="Labutti K."/>
            <person name="Lipzen A."/>
            <person name="Ng V."/>
            <person name="Sandor L."/>
            <person name="Barry K."/>
            <person name="Martinez A.T."/>
            <person name="Xiao Y."/>
            <person name="Gibbons J.G."/>
            <person name="Terashima K."/>
            <person name="Hibbett D.S."/>
            <person name="Grigoriev I.V."/>
        </authorList>
    </citation>
    <scope>NUCLEOTIDE SEQUENCE</scope>
    <source>
        <strain evidence="2">TFB10827</strain>
    </source>
</reference>
<feature type="region of interest" description="Disordered" evidence="1">
    <location>
        <begin position="781"/>
        <end position="825"/>
    </location>
</feature>
<feature type="compositionally biased region" description="Polar residues" evidence="1">
    <location>
        <begin position="235"/>
        <end position="248"/>
    </location>
</feature>
<accession>A0ABQ8QHF3</accession>
<feature type="region of interest" description="Disordered" evidence="1">
    <location>
        <begin position="43"/>
        <end position="96"/>
    </location>
</feature>
<evidence type="ECO:0000313" key="2">
    <source>
        <dbReference type="EMBL" id="KAJ3998029.1"/>
    </source>
</evidence>
<evidence type="ECO:0000256" key="1">
    <source>
        <dbReference type="SAM" id="MobiDB-lite"/>
    </source>
</evidence>
<organism evidence="2 3">
    <name type="scientific">Lentinula boryana</name>
    <dbReference type="NCBI Taxonomy" id="40481"/>
    <lineage>
        <taxon>Eukaryota</taxon>
        <taxon>Fungi</taxon>
        <taxon>Dikarya</taxon>
        <taxon>Basidiomycota</taxon>
        <taxon>Agaricomycotina</taxon>
        <taxon>Agaricomycetes</taxon>
        <taxon>Agaricomycetidae</taxon>
        <taxon>Agaricales</taxon>
        <taxon>Marasmiineae</taxon>
        <taxon>Omphalotaceae</taxon>
        <taxon>Lentinula</taxon>
    </lineage>
</organism>
<name>A0ABQ8QHF3_9AGAR</name>
<keyword evidence="3" id="KW-1185">Reference proteome</keyword>
<proteinExistence type="predicted"/>
<feature type="compositionally biased region" description="Polar residues" evidence="1">
    <location>
        <begin position="312"/>
        <end position="326"/>
    </location>
</feature>
<feature type="compositionally biased region" description="Basic and acidic residues" evidence="1">
    <location>
        <begin position="720"/>
        <end position="744"/>
    </location>
</feature>
<comment type="caution">
    <text evidence="2">The sequence shown here is derived from an EMBL/GenBank/DDBJ whole genome shotgun (WGS) entry which is preliminary data.</text>
</comment>
<sequence length="825" mass="91303">MFMKLPAFKFKHITNFFRRYRTPESSYGSSASCTAAPNLSHNALQADRSNGGPDETPFSSHAVGGHSAFEDAHRRPPIDHDHSHLLSTHQHQHHVLEPRRSGLTHYQRLSVHLGGHVIFPTGHSDYLLRIEKVIPSSGGQQALTAGEVKIVSPNQNAVLEVGRRVVLMIGNHTGEGNEYIAEVMRRYIVTRYEDEVRVPERCRIADSISIPNATIADEETQPSLEVSHLRDRQVSEQTPGDSSTTALLSTAAPLRRVDKGKAREQNAIDNRPSGSGFPVVHAPSSSITDHPLVHRPDSQSVERFRDFLTQLTAKRTNNTTRGQPNDTAPAPRPQNVQPMMTAGRARPPVDLAAVTVNENSAPLYPPGLPHPPSRIHGQTEAENQPHMVYSSYSPEIIYQTPRTPPLNAAPDQSPIPQPLLEIIREHEYALNFVQPHGYGDLLARQALEISTSPAVPALDARNDPQMGSFERVANWNRNLPDDRHGFEDAHDTPAGHDPTNEAARIPEEWRNPIKETIRIPVLYGTRPGHNLTGEVRPVIETVEIPVLHDFHVQTRCDNQEEGDVYDFRSVFDYAVANRVEGDNQNSANDLPRVNQQPVAVQSHHHPNGEPAVKASHLGPSNMHYAPLRTQQGPSDTNRAQLPTRQLAPGPEDMNRTRLHSEQLAAPDDVRLHAPGQPLMRQVGPALDEGESATYTTAISHEPSDGQGRVLTRLPTPAQASDEHEDRSAANQPKDPDAQAREVMRQPESPHSFAQSTPTPKAYLRPDVAQASYPINKSATLQEPSQPIHYNHYVQPPLFNPERVSPPNFDASSAKENVSVTRCARL</sequence>
<protein>
    <submittedName>
        <fullName evidence="2">Uncharacterized protein</fullName>
    </submittedName>
</protein>
<feature type="region of interest" description="Disordered" evidence="1">
    <location>
        <begin position="716"/>
        <end position="759"/>
    </location>
</feature>
<feature type="compositionally biased region" description="Polar residues" evidence="1">
    <location>
        <begin position="809"/>
        <end position="819"/>
    </location>
</feature>
<dbReference type="EMBL" id="MU790568">
    <property type="protein sequence ID" value="KAJ3998029.1"/>
    <property type="molecule type" value="Genomic_DNA"/>
</dbReference>
<feature type="compositionally biased region" description="Basic and acidic residues" evidence="1">
    <location>
        <begin position="68"/>
        <end position="84"/>
    </location>
</feature>
<feature type="compositionally biased region" description="Basic and acidic residues" evidence="1">
    <location>
        <begin position="255"/>
        <end position="266"/>
    </location>
</feature>
<feature type="compositionally biased region" description="Polar residues" evidence="1">
    <location>
        <begin position="628"/>
        <end position="643"/>
    </location>
</feature>
<feature type="region of interest" description="Disordered" evidence="1">
    <location>
        <begin position="596"/>
        <end position="653"/>
    </location>
</feature>